<evidence type="ECO:0000313" key="1">
    <source>
        <dbReference type="EMBL" id="PJJ45221.1"/>
    </source>
</evidence>
<gene>
    <name evidence="1" type="ORF">ATK23_2481</name>
</gene>
<comment type="caution">
    <text evidence="1">The sequence shown here is derived from an EMBL/GenBank/DDBJ whole genome shotgun (WGS) entry which is preliminary data.</text>
</comment>
<dbReference type="EMBL" id="PGEY01000001">
    <property type="protein sequence ID" value="PJJ45221.1"/>
    <property type="molecule type" value="Genomic_DNA"/>
</dbReference>
<accession>A0ABX4N064</accession>
<reference evidence="1 2" key="1">
    <citation type="submission" date="2017-11" db="EMBL/GenBank/DDBJ databases">
        <title>Sequencing the genomes of 1000 actinobacteria strains.</title>
        <authorList>
            <person name="Klenk H.-P."/>
        </authorList>
    </citation>
    <scope>NUCLEOTIDE SEQUENCE [LARGE SCALE GENOMIC DNA]</scope>
    <source>
        <strain evidence="1 2">DSM 12798</strain>
    </source>
</reference>
<evidence type="ECO:0000313" key="2">
    <source>
        <dbReference type="Proteomes" id="UP000229263"/>
    </source>
</evidence>
<sequence length="88" mass="9599">MPVPSFHARCRGSASGKKPTLQMSCSATMGRLWLLKVSKAILEPLEEAVDLVMAVNIEHDSVGDKFFAELIQFILKYSTADVAMKVGS</sequence>
<name>A0ABX4N064_9MICC</name>
<proteinExistence type="predicted"/>
<dbReference type="RefSeq" id="WP_157066404.1">
    <property type="nucleotide sequence ID" value="NZ_PGEY01000001.1"/>
</dbReference>
<protein>
    <submittedName>
        <fullName evidence="1">Uncharacterized protein</fullName>
    </submittedName>
</protein>
<organism evidence="1 2">
    <name type="scientific">Glutamicibacter mysorens</name>
    <dbReference type="NCBI Taxonomy" id="257984"/>
    <lineage>
        <taxon>Bacteria</taxon>
        <taxon>Bacillati</taxon>
        <taxon>Actinomycetota</taxon>
        <taxon>Actinomycetes</taxon>
        <taxon>Micrococcales</taxon>
        <taxon>Micrococcaceae</taxon>
        <taxon>Glutamicibacter</taxon>
    </lineage>
</organism>
<keyword evidence="2" id="KW-1185">Reference proteome</keyword>
<dbReference type="Proteomes" id="UP000229263">
    <property type="component" value="Unassembled WGS sequence"/>
</dbReference>